<keyword evidence="3" id="KW-0597">Phosphoprotein</keyword>
<feature type="domain" description="Alpha-D-phosphohexomutase alpha/beta/alpha" evidence="11">
    <location>
        <begin position="259"/>
        <end position="369"/>
    </location>
</feature>
<dbReference type="CDD" id="cd03089">
    <property type="entry name" value="PMM_PGM"/>
    <property type="match status" value="1"/>
</dbReference>
<comment type="cofactor">
    <cofactor evidence="1">
        <name>Mg(2+)</name>
        <dbReference type="ChEBI" id="CHEBI:18420"/>
    </cofactor>
</comment>
<comment type="similarity">
    <text evidence="2 7">Belongs to the phosphohexose mutase family.</text>
</comment>
<dbReference type="SUPFAM" id="SSF55957">
    <property type="entry name" value="Phosphoglucomutase, C-terminal domain"/>
    <property type="match status" value="1"/>
</dbReference>
<dbReference type="GO" id="GO:0000287">
    <property type="term" value="F:magnesium ion binding"/>
    <property type="evidence" value="ECO:0007669"/>
    <property type="project" value="InterPro"/>
</dbReference>
<feature type="domain" description="Alpha-D-phosphohexomutase alpha/beta/alpha" evidence="10">
    <location>
        <begin position="157"/>
        <end position="255"/>
    </location>
</feature>
<dbReference type="GO" id="GO:0004614">
    <property type="term" value="F:phosphoglucomutase activity"/>
    <property type="evidence" value="ECO:0007669"/>
    <property type="project" value="UniProtKB-EC"/>
</dbReference>
<dbReference type="PANTHER" id="PTHR43771">
    <property type="entry name" value="PHOSPHOMANNOMUTASE"/>
    <property type="match status" value="1"/>
</dbReference>
<evidence type="ECO:0000256" key="5">
    <source>
        <dbReference type="ARBA" id="ARBA00022842"/>
    </source>
</evidence>
<keyword evidence="5 7" id="KW-0460">Magnesium</keyword>
<accession>A0A7H1NTN7</accession>
<evidence type="ECO:0000259" key="8">
    <source>
        <dbReference type="Pfam" id="PF00408"/>
    </source>
</evidence>
<dbReference type="KEGG" id="ebla:JGUZn3_19340"/>
<dbReference type="RefSeq" id="WP_203413334.1">
    <property type="nucleotide sequence ID" value="NZ_CP060244.1"/>
</dbReference>
<dbReference type="InterPro" id="IPR005846">
    <property type="entry name" value="A-D-PHexomutase_a/b/a-III"/>
</dbReference>
<evidence type="ECO:0000313" key="12">
    <source>
        <dbReference type="EMBL" id="QNT79147.1"/>
    </source>
</evidence>
<evidence type="ECO:0000259" key="10">
    <source>
        <dbReference type="Pfam" id="PF02879"/>
    </source>
</evidence>
<protein>
    <submittedName>
        <fullName evidence="12">Phosphomannomutase/phosphoglucomutase</fullName>
        <ecNumber evidence="12">5.4.2.2</ecNumber>
    </submittedName>
</protein>
<organism evidence="12 13">
    <name type="scientific">Entomobacter blattae</name>
    <dbReference type="NCBI Taxonomy" id="2762277"/>
    <lineage>
        <taxon>Bacteria</taxon>
        <taxon>Pseudomonadati</taxon>
        <taxon>Pseudomonadota</taxon>
        <taxon>Alphaproteobacteria</taxon>
        <taxon>Acetobacterales</taxon>
        <taxon>Acetobacteraceae</taxon>
        <taxon>Entomobacter</taxon>
    </lineage>
</organism>
<dbReference type="Gene3D" id="3.30.310.50">
    <property type="entry name" value="Alpha-D-phosphohexomutase, C-terminal domain"/>
    <property type="match status" value="1"/>
</dbReference>
<dbReference type="Gene3D" id="3.40.120.10">
    <property type="entry name" value="Alpha-D-Glucose-1,6-Bisphosphate, subunit A, domain 3"/>
    <property type="match status" value="3"/>
</dbReference>
<name>A0A7H1NTN7_9PROT</name>
<dbReference type="NCBIfam" id="NF046027">
    <property type="entry name" value="PhglucPhmanMutPgmG"/>
    <property type="match status" value="1"/>
</dbReference>
<dbReference type="Proteomes" id="UP000516349">
    <property type="component" value="Chromosome"/>
</dbReference>
<dbReference type="AlphaFoldDB" id="A0A7H1NTN7"/>
<keyword evidence="4 7" id="KW-0479">Metal-binding</keyword>
<keyword evidence="13" id="KW-1185">Reference proteome</keyword>
<dbReference type="InterPro" id="IPR005845">
    <property type="entry name" value="A-D-PHexomutase_a/b/a-II"/>
</dbReference>
<dbReference type="InterPro" id="IPR005844">
    <property type="entry name" value="A-D-PHexomutase_a/b/a-I"/>
</dbReference>
<dbReference type="InterPro" id="IPR005841">
    <property type="entry name" value="Alpha-D-phosphohexomutase_SF"/>
</dbReference>
<dbReference type="PROSITE" id="PS00710">
    <property type="entry name" value="PGM_PMM"/>
    <property type="match status" value="1"/>
</dbReference>
<dbReference type="Pfam" id="PF00408">
    <property type="entry name" value="PGM_PMM_IV"/>
    <property type="match status" value="1"/>
</dbReference>
<evidence type="ECO:0000256" key="7">
    <source>
        <dbReference type="RuleBase" id="RU004326"/>
    </source>
</evidence>
<evidence type="ECO:0000256" key="1">
    <source>
        <dbReference type="ARBA" id="ARBA00001946"/>
    </source>
</evidence>
<dbReference type="Pfam" id="PF02878">
    <property type="entry name" value="PGM_PMM_I"/>
    <property type="match status" value="1"/>
</dbReference>
<dbReference type="InterPro" id="IPR016066">
    <property type="entry name" value="A-D-PHexomutase_CS"/>
</dbReference>
<dbReference type="InterPro" id="IPR016055">
    <property type="entry name" value="A-D-PHexomutase_a/b/a-I/II/III"/>
</dbReference>
<proteinExistence type="inferred from homology"/>
<dbReference type="Pfam" id="PF02879">
    <property type="entry name" value="PGM_PMM_II"/>
    <property type="match status" value="1"/>
</dbReference>
<keyword evidence="6 12" id="KW-0413">Isomerase</keyword>
<evidence type="ECO:0000259" key="11">
    <source>
        <dbReference type="Pfam" id="PF02880"/>
    </source>
</evidence>
<evidence type="ECO:0000256" key="6">
    <source>
        <dbReference type="ARBA" id="ARBA00023235"/>
    </source>
</evidence>
<evidence type="ECO:0000256" key="2">
    <source>
        <dbReference type="ARBA" id="ARBA00010231"/>
    </source>
</evidence>
<dbReference type="EC" id="5.4.2.2" evidence="12"/>
<gene>
    <name evidence="12" type="primary">algC</name>
    <name evidence="12" type="ORF">JGUZn3_19340</name>
</gene>
<dbReference type="PANTHER" id="PTHR43771:SF2">
    <property type="entry name" value="PHOSPHOMANNOMUTASE_PHOSPHOGLUCOMUTASE"/>
    <property type="match status" value="1"/>
</dbReference>
<feature type="domain" description="Alpha-D-phosphohexomutase alpha/beta/alpha" evidence="9">
    <location>
        <begin position="12"/>
        <end position="132"/>
    </location>
</feature>
<dbReference type="SUPFAM" id="SSF53738">
    <property type="entry name" value="Phosphoglucomutase, first 3 domains"/>
    <property type="match status" value="3"/>
</dbReference>
<dbReference type="Pfam" id="PF02880">
    <property type="entry name" value="PGM_PMM_III"/>
    <property type="match status" value="1"/>
</dbReference>
<evidence type="ECO:0000259" key="9">
    <source>
        <dbReference type="Pfam" id="PF02878"/>
    </source>
</evidence>
<reference evidence="12 13" key="1">
    <citation type="submission" date="2020-08" db="EMBL/GenBank/DDBJ databases">
        <title>Complete genome sequence of Entomobacter blattae G55GP.</title>
        <authorList>
            <person name="Poehlein A."/>
            <person name="Guzman J."/>
            <person name="Daniel R."/>
            <person name="Vilcinskas A."/>
        </authorList>
    </citation>
    <scope>NUCLEOTIDE SEQUENCE [LARGE SCALE GENOMIC DNA]</scope>
    <source>
        <strain evidence="12 13">G55GP</strain>
    </source>
</reference>
<sequence length="469" mass="50938">MTFSHNFDETSLREYDIRGIIGKTLTEKDAYAVGRVFGYIVAKEGGKTLVIGYDGRTSSPQLEEHLIKGAMDAGLHVISVGCGPTPMLYFASVTLKADGAVMITGSHNPADYNGFKMMLKGKPFFGSQIQELGKLSAAGGLGENKKGSSENVDIKKEYIARLLKDWTGGSKTLKVVWDNGNGAAGDILSQLVKGLPGEHILLNAKIDGTFPAHHPDPTVAKNLEQLITEVKKQKADIGIAFDGDADRIGVVDDQGSILWGDQLLVVYGREVLKTHPAATIIADVKASQVLFDEIKKAGGNPLMWKTGHSLIKAKMAETKSPLAGEMSGHVFFADKWYGFDDGLYAAIRILDIVARLDKPLSAVLAEMPKTISTPELRFECEDTRKFEVIKEVAERLRQEKADVSEIDGVRVNTPDGWWLLRASNTQAVLVARAEGKSQEGLEKLKQALVSQLEKSGLKAPDFSGEHAPH</sequence>
<feature type="domain" description="Alpha-D-phosphohexomutase C-terminal" evidence="8">
    <location>
        <begin position="375"/>
        <end position="449"/>
    </location>
</feature>
<evidence type="ECO:0000256" key="4">
    <source>
        <dbReference type="ARBA" id="ARBA00022723"/>
    </source>
</evidence>
<dbReference type="EMBL" id="CP060244">
    <property type="protein sequence ID" value="QNT79147.1"/>
    <property type="molecule type" value="Genomic_DNA"/>
</dbReference>
<evidence type="ECO:0000256" key="3">
    <source>
        <dbReference type="ARBA" id="ARBA00022553"/>
    </source>
</evidence>
<dbReference type="PRINTS" id="PR00509">
    <property type="entry name" value="PGMPMM"/>
</dbReference>
<evidence type="ECO:0000313" key="13">
    <source>
        <dbReference type="Proteomes" id="UP000516349"/>
    </source>
</evidence>
<dbReference type="InterPro" id="IPR005843">
    <property type="entry name" value="A-D-PHexomutase_C"/>
</dbReference>
<dbReference type="GO" id="GO:0005975">
    <property type="term" value="P:carbohydrate metabolic process"/>
    <property type="evidence" value="ECO:0007669"/>
    <property type="project" value="InterPro"/>
</dbReference>
<dbReference type="InterPro" id="IPR036900">
    <property type="entry name" value="A-D-PHexomutase_C_sf"/>
</dbReference>